<evidence type="ECO:0000313" key="1">
    <source>
        <dbReference type="EnsemblMetazoa" id="AALB014964-PA"/>
    </source>
</evidence>
<dbReference type="EnsemblMetazoa" id="AALB014964-RA">
    <property type="protein sequence ID" value="AALB014964-PA"/>
    <property type="gene ID" value="AALB014964"/>
</dbReference>
<organism evidence="1 2">
    <name type="scientific">Anopheles albimanus</name>
    <name type="common">New world malaria mosquito</name>
    <dbReference type="NCBI Taxonomy" id="7167"/>
    <lineage>
        <taxon>Eukaryota</taxon>
        <taxon>Metazoa</taxon>
        <taxon>Ecdysozoa</taxon>
        <taxon>Arthropoda</taxon>
        <taxon>Hexapoda</taxon>
        <taxon>Insecta</taxon>
        <taxon>Pterygota</taxon>
        <taxon>Neoptera</taxon>
        <taxon>Endopterygota</taxon>
        <taxon>Diptera</taxon>
        <taxon>Nematocera</taxon>
        <taxon>Culicoidea</taxon>
        <taxon>Culicidae</taxon>
        <taxon>Anophelinae</taxon>
        <taxon>Anopheles</taxon>
    </lineage>
</organism>
<name>A0A182FZE8_ANOAL</name>
<protein>
    <submittedName>
        <fullName evidence="1">Uncharacterized protein</fullName>
    </submittedName>
</protein>
<dbReference type="AlphaFoldDB" id="A0A182FZE8"/>
<dbReference type="Proteomes" id="UP000069272">
    <property type="component" value="Chromosome 3R"/>
</dbReference>
<keyword evidence="2" id="KW-1185">Reference proteome</keyword>
<reference evidence="1 2" key="1">
    <citation type="journal article" date="2017" name="G3 (Bethesda)">
        <title>The Physical Genome Mapping of Anopheles albimanus Corrected Scaffold Misassemblies and Identified Interarm Rearrangements in Genus Anopheles.</title>
        <authorList>
            <person name="Artemov G.N."/>
            <person name="Peery A.N."/>
            <person name="Jiang X."/>
            <person name="Tu Z."/>
            <person name="Stegniy V.N."/>
            <person name="Sharakhova M.V."/>
            <person name="Sharakhov I.V."/>
        </authorList>
    </citation>
    <scope>NUCLEOTIDE SEQUENCE [LARGE SCALE GENOMIC DNA]</scope>
    <source>
        <strain evidence="1 2">ALBI9_A</strain>
    </source>
</reference>
<sequence>MWHPELSIARTQQSTHITIQRSVPSERPRQVFWIRFCACSPPHPSDKCMPPSSVSSVLFVCVCV</sequence>
<proteinExistence type="predicted"/>
<accession>A0A182FZE8</accession>
<reference evidence="1" key="2">
    <citation type="submission" date="2022-08" db="UniProtKB">
        <authorList>
            <consortium name="EnsemblMetazoa"/>
        </authorList>
    </citation>
    <scope>IDENTIFICATION</scope>
    <source>
        <strain evidence="1">STECLA/ALBI9_A</strain>
    </source>
</reference>
<evidence type="ECO:0000313" key="2">
    <source>
        <dbReference type="Proteomes" id="UP000069272"/>
    </source>
</evidence>